<name>A0A5R8ZL68_9ACTN</name>
<dbReference type="InterPro" id="IPR044068">
    <property type="entry name" value="CB"/>
</dbReference>
<evidence type="ECO:0008006" key="10">
    <source>
        <dbReference type="Google" id="ProtNLM"/>
    </source>
</evidence>
<dbReference type="InterPro" id="IPR010998">
    <property type="entry name" value="Integrase_recombinase_N"/>
</dbReference>
<evidence type="ECO:0000256" key="5">
    <source>
        <dbReference type="SAM" id="MobiDB-lite"/>
    </source>
</evidence>
<evidence type="ECO:0000256" key="4">
    <source>
        <dbReference type="PROSITE-ProRule" id="PRU01248"/>
    </source>
</evidence>
<organism evidence="8 9">
    <name type="scientific">Microbispora triticiradicis</name>
    <dbReference type="NCBI Taxonomy" id="2200763"/>
    <lineage>
        <taxon>Bacteria</taxon>
        <taxon>Bacillati</taxon>
        <taxon>Actinomycetota</taxon>
        <taxon>Actinomycetes</taxon>
        <taxon>Streptosporangiales</taxon>
        <taxon>Streptosporangiaceae</taxon>
        <taxon>Microbispora</taxon>
    </lineage>
</organism>
<dbReference type="EMBL" id="VANP01000001">
    <property type="protein sequence ID" value="TLP66540.1"/>
    <property type="molecule type" value="Genomic_DNA"/>
</dbReference>
<evidence type="ECO:0000259" key="6">
    <source>
        <dbReference type="PROSITE" id="PS51898"/>
    </source>
</evidence>
<dbReference type="InterPro" id="IPR002104">
    <property type="entry name" value="Integrase_catalytic"/>
</dbReference>
<comment type="caution">
    <text evidence="8">The sequence shown here is derived from an EMBL/GenBank/DDBJ whole genome shotgun (WGS) entry which is preliminary data.</text>
</comment>
<sequence>MSARSSGARTHLTQCYLCEINSAITEGVTEIVSTAVVRPAVSPAPADRPGTVALPRPMVGTVGDIPGLAPRRRRGDGGEVPGADVDTVDALPETEWRTAAAWLSAAKAATTRRARLADIAAFMRWLEAELPGVALLQVTEDHLTHYRDTIATGRARAGLSRPGVPLAPSTVARRLSTLSSLFAYAVRRRVLAANPADPVERPEVSTVGVTPARTVTEQTALVDGAEQIADRHPVDAAAVALLAVCAVRVGELVALTVGQVAADAGHRVIVFRRKGGKTDRVPVPPRVCALLEPLLDGRAAGEVLFTRADGRPFDRWRMTTALRRAATATGVDHKGLTPHTARATAATALLDEGVPLADVQELLGHASPVTTQRYNRGRRKLDRHAAYRMAAILAGGAS</sequence>
<keyword evidence="9" id="KW-1185">Reference proteome</keyword>
<protein>
    <recommendedName>
        <fullName evidence="10">Integrase</fullName>
    </recommendedName>
</protein>
<dbReference type="GO" id="GO:0003677">
    <property type="term" value="F:DNA binding"/>
    <property type="evidence" value="ECO:0007669"/>
    <property type="project" value="UniProtKB-UniRule"/>
</dbReference>
<dbReference type="Proteomes" id="UP000309033">
    <property type="component" value="Unassembled WGS sequence"/>
</dbReference>
<dbReference type="InterPro" id="IPR050090">
    <property type="entry name" value="Tyrosine_recombinase_XerCD"/>
</dbReference>
<dbReference type="PANTHER" id="PTHR30349:SF81">
    <property type="entry name" value="TYROSINE RECOMBINASE XERC"/>
    <property type="match status" value="1"/>
</dbReference>
<evidence type="ECO:0000313" key="8">
    <source>
        <dbReference type="EMBL" id="TLP66540.1"/>
    </source>
</evidence>
<proteinExistence type="predicted"/>
<dbReference type="InterPro" id="IPR004107">
    <property type="entry name" value="Integrase_SAM-like_N"/>
</dbReference>
<reference evidence="8" key="1">
    <citation type="submission" date="2019-05" db="EMBL/GenBank/DDBJ databases">
        <title>Isolation, diversity and antifungal activity of Actinobacteria from wheat.</title>
        <authorList>
            <person name="Yu B."/>
        </authorList>
    </citation>
    <scope>NUCLEOTIDE SEQUENCE [LARGE SCALE GENOMIC DNA]</scope>
    <source>
        <strain evidence="8">NEAU-HEGS1-5</strain>
    </source>
</reference>
<dbReference type="GO" id="GO:0006310">
    <property type="term" value="P:DNA recombination"/>
    <property type="evidence" value="ECO:0007669"/>
    <property type="project" value="UniProtKB-KW"/>
</dbReference>
<feature type="domain" description="Tyr recombinase" evidence="6">
    <location>
        <begin position="208"/>
        <end position="388"/>
    </location>
</feature>
<gene>
    <name evidence="8" type="ORF">FED44_03510</name>
</gene>
<dbReference type="Pfam" id="PF00589">
    <property type="entry name" value="Phage_integrase"/>
    <property type="match status" value="1"/>
</dbReference>
<evidence type="ECO:0000313" key="9">
    <source>
        <dbReference type="Proteomes" id="UP000309033"/>
    </source>
</evidence>
<dbReference type="PANTHER" id="PTHR30349">
    <property type="entry name" value="PHAGE INTEGRASE-RELATED"/>
    <property type="match status" value="1"/>
</dbReference>
<dbReference type="Pfam" id="PF02899">
    <property type="entry name" value="Phage_int_SAM_1"/>
    <property type="match status" value="1"/>
</dbReference>
<dbReference type="InterPro" id="IPR011010">
    <property type="entry name" value="DNA_brk_join_enz"/>
</dbReference>
<dbReference type="PROSITE" id="PS51900">
    <property type="entry name" value="CB"/>
    <property type="match status" value="1"/>
</dbReference>
<dbReference type="SUPFAM" id="SSF56349">
    <property type="entry name" value="DNA breaking-rejoining enzymes"/>
    <property type="match status" value="1"/>
</dbReference>
<dbReference type="PROSITE" id="PS51898">
    <property type="entry name" value="TYR_RECOMBINASE"/>
    <property type="match status" value="1"/>
</dbReference>
<feature type="region of interest" description="Disordered" evidence="5">
    <location>
        <begin position="42"/>
        <end position="82"/>
    </location>
</feature>
<dbReference type="InterPro" id="IPR013762">
    <property type="entry name" value="Integrase-like_cat_sf"/>
</dbReference>
<evidence type="ECO:0000259" key="7">
    <source>
        <dbReference type="PROSITE" id="PS51900"/>
    </source>
</evidence>
<evidence type="ECO:0000256" key="2">
    <source>
        <dbReference type="ARBA" id="ARBA00023125"/>
    </source>
</evidence>
<dbReference type="Gene3D" id="1.10.443.10">
    <property type="entry name" value="Intergrase catalytic core"/>
    <property type="match status" value="1"/>
</dbReference>
<dbReference type="AlphaFoldDB" id="A0A5R8ZL68"/>
<dbReference type="GO" id="GO:0015074">
    <property type="term" value="P:DNA integration"/>
    <property type="evidence" value="ECO:0007669"/>
    <property type="project" value="UniProtKB-KW"/>
</dbReference>
<dbReference type="OrthoDB" id="4137935at2"/>
<keyword evidence="1" id="KW-0229">DNA integration</keyword>
<evidence type="ECO:0000256" key="3">
    <source>
        <dbReference type="ARBA" id="ARBA00023172"/>
    </source>
</evidence>
<keyword evidence="2 4" id="KW-0238">DNA-binding</keyword>
<feature type="domain" description="Core-binding (CB)" evidence="7">
    <location>
        <begin position="93"/>
        <end position="186"/>
    </location>
</feature>
<evidence type="ECO:0000256" key="1">
    <source>
        <dbReference type="ARBA" id="ARBA00022908"/>
    </source>
</evidence>
<accession>A0A5R8ZL68</accession>
<dbReference type="Gene3D" id="1.10.150.130">
    <property type="match status" value="1"/>
</dbReference>
<keyword evidence="3" id="KW-0233">DNA recombination</keyword>